<reference evidence="2" key="1">
    <citation type="journal article" date="2020" name="Fungal Divers.">
        <title>Resolving the Mortierellaceae phylogeny through synthesis of multi-gene phylogenetics and phylogenomics.</title>
        <authorList>
            <person name="Vandepol N."/>
            <person name="Liber J."/>
            <person name="Desiro A."/>
            <person name="Na H."/>
            <person name="Kennedy M."/>
            <person name="Barry K."/>
            <person name="Grigoriev I.V."/>
            <person name="Miller A.N."/>
            <person name="O'Donnell K."/>
            <person name="Stajich J.E."/>
            <person name="Bonito G."/>
        </authorList>
    </citation>
    <scope>NUCLEOTIDE SEQUENCE</scope>
    <source>
        <strain evidence="2">NVP60</strain>
    </source>
</reference>
<organism evidence="2 3">
    <name type="scientific">Linnemannia gamsii</name>
    <dbReference type="NCBI Taxonomy" id="64522"/>
    <lineage>
        <taxon>Eukaryota</taxon>
        <taxon>Fungi</taxon>
        <taxon>Fungi incertae sedis</taxon>
        <taxon>Mucoromycota</taxon>
        <taxon>Mortierellomycotina</taxon>
        <taxon>Mortierellomycetes</taxon>
        <taxon>Mortierellales</taxon>
        <taxon>Mortierellaceae</taxon>
        <taxon>Linnemannia</taxon>
    </lineage>
</organism>
<evidence type="ECO:0000313" key="2">
    <source>
        <dbReference type="EMBL" id="KAG0301174.1"/>
    </source>
</evidence>
<dbReference type="EMBL" id="JAAAIN010001663">
    <property type="protein sequence ID" value="KAG0301174.1"/>
    <property type="molecule type" value="Genomic_DNA"/>
</dbReference>
<keyword evidence="3" id="KW-1185">Reference proteome</keyword>
<evidence type="ECO:0000256" key="1">
    <source>
        <dbReference type="SAM" id="MobiDB-lite"/>
    </source>
</evidence>
<gene>
    <name evidence="2" type="ORF">BGZ97_002907</name>
</gene>
<comment type="caution">
    <text evidence="2">The sequence shown here is derived from an EMBL/GenBank/DDBJ whole genome shotgun (WGS) entry which is preliminary data.</text>
</comment>
<proteinExistence type="predicted"/>
<feature type="region of interest" description="Disordered" evidence="1">
    <location>
        <begin position="1"/>
        <end position="24"/>
    </location>
</feature>
<evidence type="ECO:0000313" key="3">
    <source>
        <dbReference type="Proteomes" id="UP000823405"/>
    </source>
</evidence>
<name>A0A9P6UGY5_9FUNG</name>
<dbReference type="AlphaFoldDB" id="A0A9P6UGY5"/>
<sequence>MAKGKGKATTTKDKANAMQTRSASRVVAHVAHLNDKLLATYSDSVLKEAGNQLTSLTASDDDETPVDTTARTYQGSHFKTEVGSSKEQVINVTDAAEDGFNGDVDAHGGVDAHADSDTNDEDNALVEISLHSPFSDLIKDLYRHHINDDYVATIKEAMRKVKREETKNKMLGYESLDEGRNPIINTPIKRYKVGTQRTPTSKNSRLKSPNKVK</sequence>
<protein>
    <submittedName>
        <fullName evidence="2">Uncharacterized protein</fullName>
    </submittedName>
</protein>
<feature type="region of interest" description="Disordered" evidence="1">
    <location>
        <begin position="190"/>
        <end position="213"/>
    </location>
</feature>
<feature type="compositionally biased region" description="Basic residues" evidence="1">
    <location>
        <begin position="204"/>
        <end position="213"/>
    </location>
</feature>
<dbReference type="Proteomes" id="UP000823405">
    <property type="component" value="Unassembled WGS sequence"/>
</dbReference>
<accession>A0A9P6UGY5</accession>